<dbReference type="SMART" id="SM00526">
    <property type="entry name" value="H15"/>
    <property type="match status" value="1"/>
</dbReference>
<dbReference type="SUPFAM" id="SSF46785">
    <property type="entry name" value="Winged helix' DNA-binding domain"/>
    <property type="match status" value="1"/>
</dbReference>
<reference evidence="3" key="1">
    <citation type="submission" date="2009-08" db="EMBL/GenBank/DDBJ databases">
        <title>Annotation of Salpingoeca rosetta.</title>
        <authorList>
            <consortium name="The Broad Institute Genome Sequencing Platform"/>
            <person name="Russ C."/>
            <person name="Cuomo C."/>
            <person name="Burger G."/>
            <person name="Gray M.W."/>
            <person name="Holland P.W.H."/>
            <person name="King N."/>
            <person name="Lang F.B.F."/>
            <person name="Roger A.J."/>
            <person name="Ruiz-Trillo I."/>
            <person name="Young S.K."/>
            <person name="Zeng Q."/>
            <person name="Gargeya S."/>
            <person name="Alvarado L."/>
            <person name="Berlin A."/>
            <person name="Chapman S.B."/>
            <person name="Chen Z."/>
            <person name="Freedman E."/>
            <person name="Gellesch M."/>
            <person name="Goldberg J."/>
            <person name="Griggs A."/>
            <person name="Gujja S."/>
            <person name="Heilman E."/>
            <person name="Heiman D."/>
            <person name="Howarth C."/>
            <person name="Mehta T."/>
            <person name="Neiman D."/>
            <person name="Pearson M."/>
            <person name="Roberts A."/>
            <person name="Saif S."/>
            <person name="Shea T."/>
            <person name="Shenoy N."/>
            <person name="Sisk P."/>
            <person name="Stolte C."/>
            <person name="Sykes S."/>
            <person name="White J."/>
            <person name="Yandava C."/>
            <person name="Haas B."/>
            <person name="Nusbaum C."/>
            <person name="Birren B."/>
        </authorList>
    </citation>
    <scope>NUCLEOTIDE SEQUENCE [LARGE SCALE GENOMIC DNA]</scope>
    <source>
        <strain evidence="3">ATCC 50818</strain>
    </source>
</reference>
<proteinExistence type="predicted"/>
<dbReference type="EMBL" id="GL832958">
    <property type="protein sequence ID" value="EGD80855.1"/>
    <property type="molecule type" value="Genomic_DNA"/>
</dbReference>
<accession>F2U0C7</accession>
<gene>
    <name evidence="3" type="ORF">PTSG_01441</name>
</gene>
<dbReference type="OrthoDB" id="10597553at2759"/>
<dbReference type="RefSeq" id="XP_004997416.1">
    <property type="nucleotide sequence ID" value="XM_004997359.1"/>
</dbReference>
<dbReference type="GO" id="GO:0003677">
    <property type="term" value="F:DNA binding"/>
    <property type="evidence" value="ECO:0007669"/>
    <property type="project" value="InterPro"/>
</dbReference>
<dbReference type="Pfam" id="PF00538">
    <property type="entry name" value="Linker_histone"/>
    <property type="match status" value="1"/>
</dbReference>
<dbReference type="Gene3D" id="1.10.10.10">
    <property type="entry name" value="Winged helix-like DNA-binding domain superfamily/Winged helix DNA-binding domain"/>
    <property type="match status" value="1"/>
</dbReference>
<dbReference type="STRING" id="946362.F2U0C7"/>
<evidence type="ECO:0000259" key="2">
    <source>
        <dbReference type="PROSITE" id="PS51504"/>
    </source>
</evidence>
<feature type="domain" description="H15" evidence="2">
    <location>
        <begin position="5"/>
        <end position="71"/>
    </location>
</feature>
<dbReference type="GO" id="GO:0006334">
    <property type="term" value="P:nucleosome assembly"/>
    <property type="evidence" value="ECO:0007669"/>
    <property type="project" value="InterPro"/>
</dbReference>
<dbReference type="PROSITE" id="PS51504">
    <property type="entry name" value="H15"/>
    <property type="match status" value="1"/>
</dbReference>
<dbReference type="AlphaFoldDB" id="F2U0C7"/>
<feature type="compositionally biased region" description="Basic residues" evidence="1">
    <location>
        <begin position="101"/>
        <end position="141"/>
    </location>
</feature>
<keyword evidence="4" id="KW-1185">Reference proteome</keyword>
<dbReference type="InterPro" id="IPR036388">
    <property type="entry name" value="WH-like_DNA-bd_sf"/>
</dbReference>
<feature type="region of interest" description="Disordered" evidence="1">
    <location>
        <begin position="76"/>
        <end position="141"/>
    </location>
</feature>
<name>F2U0C7_SALR5</name>
<feature type="compositionally biased region" description="Basic residues" evidence="1">
    <location>
        <begin position="76"/>
        <end position="94"/>
    </location>
</feature>
<protein>
    <recommendedName>
        <fullName evidence="2">H15 domain-containing protein</fullName>
    </recommendedName>
</protein>
<dbReference type="GO" id="GO:0000786">
    <property type="term" value="C:nucleosome"/>
    <property type="evidence" value="ECO:0007669"/>
    <property type="project" value="InterPro"/>
</dbReference>
<sequence>MAPTKAPTVTDLIKEAIENLKVKGSAKGVSRTAIKNYIGDRSTIARINLSLKRLVAKDELVQVKDSFKFNAKALAAKKKAATKKAAPKKKKTTTKKTTTTKPKKSAAAKKKKTTKKSTKKTTTKKGAKKSTKKTTKKSTKK</sequence>
<dbReference type="Proteomes" id="UP000007799">
    <property type="component" value="Unassembled WGS sequence"/>
</dbReference>
<dbReference type="InterPro" id="IPR036390">
    <property type="entry name" value="WH_DNA-bd_sf"/>
</dbReference>
<dbReference type="InParanoid" id="F2U0C7"/>
<evidence type="ECO:0000256" key="1">
    <source>
        <dbReference type="SAM" id="MobiDB-lite"/>
    </source>
</evidence>
<dbReference type="OMA" id="KYTEMIA"/>
<organism evidence="4">
    <name type="scientific">Salpingoeca rosetta (strain ATCC 50818 / BSB-021)</name>
    <dbReference type="NCBI Taxonomy" id="946362"/>
    <lineage>
        <taxon>Eukaryota</taxon>
        <taxon>Choanoflagellata</taxon>
        <taxon>Craspedida</taxon>
        <taxon>Salpingoecidae</taxon>
        <taxon>Salpingoeca</taxon>
    </lineage>
</organism>
<dbReference type="GeneID" id="16078013"/>
<evidence type="ECO:0000313" key="4">
    <source>
        <dbReference type="Proteomes" id="UP000007799"/>
    </source>
</evidence>
<dbReference type="InterPro" id="IPR005818">
    <property type="entry name" value="Histone_H1/H5_H15"/>
</dbReference>
<evidence type="ECO:0000313" key="3">
    <source>
        <dbReference type="EMBL" id="EGD80855.1"/>
    </source>
</evidence>
<dbReference type="KEGG" id="sre:PTSG_01441"/>